<evidence type="ECO:0000313" key="4">
    <source>
        <dbReference type="Proteomes" id="UP001219525"/>
    </source>
</evidence>
<comment type="caution">
    <text evidence="3">The sequence shown here is derived from an EMBL/GenBank/DDBJ whole genome shotgun (WGS) entry which is preliminary data.</text>
</comment>
<dbReference type="AlphaFoldDB" id="A0AAD6Y5W3"/>
<gene>
    <name evidence="3" type="ORF">GGX14DRAFT_571907</name>
</gene>
<dbReference type="EMBL" id="JARJCW010000061">
    <property type="protein sequence ID" value="KAJ7200896.1"/>
    <property type="molecule type" value="Genomic_DNA"/>
</dbReference>
<feature type="domain" description="KOW" evidence="2">
    <location>
        <begin position="466"/>
        <end position="493"/>
    </location>
</feature>
<dbReference type="Proteomes" id="UP001219525">
    <property type="component" value="Unassembled WGS sequence"/>
</dbReference>
<dbReference type="InterPro" id="IPR005824">
    <property type="entry name" value="KOW"/>
</dbReference>
<evidence type="ECO:0000259" key="2">
    <source>
        <dbReference type="SMART" id="SM00739"/>
    </source>
</evidence>
<protein>
    <recommendedName>
        <fullName evidence="2">KOW domain-containing protein</fullName>
    </recommendedName>
</protein>
<feature type="compositionally biased region" description="Polar residues" evidence="1">
    <location>
        <begin position="30"/>
        <end position="41"/>
    </location>
</feature>
<reference evidence="3" key="1">
    <citation type="submission" date="2023-03" db="EMBL/GenBank/DDBJ databases">
        <title>Massive genome expansion in bonnet fungi (Mycena s.s.) driven by repeated elements and novel gene families across ecological guilds.</title>
        <authorList>
            <consortium name="Lawrence Berkeley National Laboratory"/>
            <person name="Harder C.B."/>
            <person name="Miyauchi S."/>
            <person name="Viragh M."/>
            <person name="Kuo A."/>
            <person name="Thoen E."/>
            <person name="Andreopoulos B."/>
            <person name="Lu D."/>
            <person name="Skrede I."/>
            <person name="Drula E."/>
            <person name="Henrissat B."/>
            <person name="Morin E."/>
            <person name="Kohler A."/>
            <person name="Barry K."/>
            <person name="LaButti K."/>
            <person name="Morin E."/>
            <person name="Salamov A."/>
            <person name="Lipzen A."/>
            <person name="Mereny Z."/>
            <person name="Hegedus B."/>
            <person name="Baldrian P."/>
            <person name="Stursova M."/>
            <person name="Weitz H."/>
            <person name="Taylor A."/>
            <person name="Grigoriev I.V."/>
            <person name="Nagy L.G."/>
            <person name="Martin F."/>
            <person name="Kauserud H."/>
        </authorList>
    </citation>
    <scope>NUCLEOTIDE SEQUENCE</scope>
    <source>
        <strain evidence="3">9144</strain>
    </source>
</reference>
<feature type="region of interest" description="Disordered" evidence="1">
    <location>
        <begin position="72"/>
        <end position="92"/>
    </location>
</feature>
<name>A0AAD6Y5W3_9AGAR</name>
<keyword evidence="4" id="KW-1185">Reference proteome</keyword>
<sequence>MSSLSFDINSIDPQDDLNVIESQSRNSFTQDLALSSDTTARPTKRRRVEQRKNKALGTLRLVSTFIDVEAQDTDAEFEDDDDNEDQGPSDFIDDAVVSTSCQRVNLRTLSSRSCSAAPEEIVQGIHARAKARGLDCNEPSLHPQWGGLAPMYIVSTPPSILSRLIPYLKKLHGTRRVLRSPDKRSIIYVETTNLIALTNAINEWPELNGWPDLDCRRPERPVLMSLNEQQNIIRRLHDKESAHKTVDLLAYRWVRALDTSSAYNLDLVFVLSEDEYPSSWVISQGSVTGLIVPRVDYRQPITQSHRTPAALFDPESIKHAYPDNKPAWNEEEEVWKWSDSTFTASGLLLVTLTRDKKLVVDGVQPTDEELALFLSSGEPILDRPALTQSCALHPGDLVIINAPDISCQYSTHNKKVGYLIDIITQRSGGCFATVESRTRSNVTAGLQLFEVPVSLVKHHLLATHRNLSIGDRVCIVAGPELGTSGRIVDFIGDNEIRVLLSMSEIAVTVSIDKRHVRHDWRLGDVVEIVRGTYRGLVAFIVGILPGGGVTVYSKKNHNDTGSETSVFNVRTADLQFALTRITGIRDIPSNFRPNLQSAVQYTQDRQRDAWEQDMRQTGNLLRHMEVLFVGQHPDKGMHGSIVDYHPFSRSEISTSAAQEGTGSMETLVEQAKLTLKIDITSRVSKAYASQVIERHSFLPIATAALFKSLKILHIFSMQEKLISEPEIPSEDNDCLWGIPFSSAVASHQHSKRSTPDISETTGRWLAHPNFVGKRIDVCVVPMQELTDIARRYPKLVSDGRINKTTTDDVGSAEQSRDES</sequence>
<feature type="region of interest" description="Disordered" evidence="1">
    <location>
        <begin position="800"/>
        <end position="819"/>
    </location>
</feature>
<feature type="domain" description="KOW" evidence="2">
    <location>
        <begin position="519"/>
        <end position="546"/>
    </location>
</feature>
<evidence type="ECO:0000256" key="1">
    <source>
        <dbReference type="SAM" id="MobiDB-lite"/>
    </source>
</evidence>
<evidence type="ECO:0000313" key="3">
    <source>
        <dbReference type="EMBL" id="KAJ7200896.1"/>
    </source>
</evidence>
<organism evidence="3 4">
    <name type="scientific">Mycena pura</name>
    <dbReference type="NCBI Taxonomy" id="153505"/>
    <lineage>
        <taxon>Eukaryota</taxon>
        <taxon>Fungi</taxon>
        <taxon>Dikarya</taxon>
        <taxon>Basidiomycota</taxon>
        <taxon>Agaricomycotina</taxon>
        <taxon>Agaricomycetes</taxon>
        <taxon>Agaricomycetidae</taxon>
        <taxon>Agaricales</taxon>
        <taxon>Marasmiineae</taxon>
        <taxon>Mycenaceae</taxon>
        <taxon>Mycena</taxon>
    </lineage>
</organism>
<feature type="region of interest" description="Disordered" evidence="1">
    <location>
        <begin position="30"/>
        <end position="52"/>
    </location>
</feature>
<proteinExistence type="predicted"/>
<accession>A0AAD6Y5W3</accession>
<dbReference type="SMART" id="SM00739">
    <property type="entry name" value="KOW"/>
    <property type="match status" value="2"/>
</dbReference>